<reference evidence="1" key="1">
    <citation type="submission" date="2021-03" db="EMBL/GenBank/DDBJ databases">
        <title>Chromosome level genome of the anhydrobiotic midge Polypedilum vanderplanki.</title>
        <authorList>
            <person name="Yoshida Y."/>
            <person name="Kikawada T."/>
            <person name="Gusev O."/>
        </authorList>
    </citation>
    <scope>NUCLEOTIDE SEQUENCE</scope>
    <source>
        <strain evidence="1">NIAS01</strain>
        <tissue evidence="1">Whole body or cell culture</tissue>
    </source>
</reference>
<dbReference type="EMBL" id="JADBJN010000001">
    <property type="protein sequence ID" value="KAG5681525.1"/>
    <property type="molecule type" value="Genomic_DNA"/>
</dbReference>
<dbReference type="PANTHER" id="PTHR33964:SF1">
    <property type="entry name" value="RE45066P"/>
    <property type="match status" value="1"/>
</dbReference>
<proteinExistence type="predicted"/>
<keyword evidence="2" id="KW-1185">Reference proteome</keyword>
<organism evidence="1 2">
    <name type="scientific">Polypedilum vanderplanki</name>
    <name type="common">Sleeping chironomid midge</name>
    <dbReference type="NCBI Taxonomy" id="319348"/>
    <lineage>
        <taxon>Eukaryota</taxon>
        <taxon>Metazoa</taxon>
        <taxon>Ecdysozoa</taxon>
        <taxon>Arthropoda</taxon>
        <taxon>Hexapoda</taxon>
        <taxon>Insecta</taxon>
        <taxon>Pterygota</taxon>
        <taxon>Neoptera</taxon>
        <taxon>Endopterygota</taxon>
        <taxon>Diptera</taxon>
        <taxon>Nematocera</taxon>
        <taxon>Chironomoidea</taxon>
        <taxon>Chironomidae</taxon>
        <taxon>Chironominae</taxon>
        <taxon>Polypedilum</taxon>
        <taxon>Polypedilum</taxon>
    </lineage>
</organism>
<dbReference type="AlphaFoldDB" id="A0A9J6CHU8"/>
<protein>
    <submittedName>
        <fullName evidence="1">Uncharacterized protein</fullName>
    </submittedName>
</protein>
<accession>A0A9J6CHU8</accession>
<dbReference type="PANTHER" id="PTHR33964">
    <property type="entry name" value="RE45066P-RELATED"/>
    <property type="match status" value="1"/>
</dbReference>
<dbReference type="OrthoDB" id="10051804at2759"/>
<evidence type="ECO:0000313" key="1">
    <source>
        <dbReference type="EMBL" id="KAG5681525.1"/>
    </source>
</evidence>
<comment type="caution">
    <text evidence="1">The sequence shown here is derived from an EMBL/GenBank/DDBJ whole genome shotgun (WGS) entry which is preliminary data.</text>
</comment>
<dbReference type="Proteomes" id="UP001107558">
    <property type="component" value="Chromosome 1"/>
</dbReference>
<gene>
    <name evidence="1" type="ORF">PVAND_010951</name>
</gene>
<name>A0A9J6CHU8_POLVA</name>
<evidence type="ECO:0000313" key="2">
    <source>
        <dbReference type="Proteomes" id="UP001107558"/>
    </source>
</evidence>
<sequence>MREIKQVIVAVYFFCNYIYADENFGVPCGQEELQRCAAQLKAVEGTREFNFVYNKEELDRICPDLHMGLQCIKSYSRRCMSQHEREHINKIYDGTNEMIRDLCMEGQYQQDFLRYSPCMHKVRNEYDHCKTDYQRSMEILYGRKSVETTTTTTTTTQSPRFMQISLMKRQQMNSAYVTLETTTTLPVKNISSDVSDQDKLQIVCCAFQRYMDCSASAVEKACGNETAEFTRNFLTKMLSALMRMHCQQIQFQCQNETGSSRSISPLIQLVVVNIITAIAITKYP</sequence>